<dbReference type="Gene3D" id="2.60.200.30">
    <property type="entry name" value="Probable inorganic polyphosphate/atp-NAD kinase, domain 2"/>
    <property type="match status" value="1"/>
</dbReference>
<evidence type="ECO:0000256" key="13">
    <source>
        <dbReference type="HAMAP-Rule" id="MF_00361"/>
    </source>
</evidence>
<reference evidence="17" key="1">
    <citation type="submission" date="2016-10" db="EMBL/GenBank/DDBJ databases">
        <authorList>
            <person name="Varghese N."/>
        </authorList>
    </citation>
    <scope>NUCLEOTIDE SEQUENCE [LARGE SCALE GENOMIC DNA]</scope>
    <source>
        <strain evidence="17">CGMCC 1.12284</strain>
    </source>
</reference>
<comment type="cofactor">
    <cofactor evidence="3 14">
        <name>Mg(2+)</name>
        <dbReference type="ChEBI" id="CHEBI:18420"/>
    </cofactor>
</comment>
<dbReference type="PANTHER" id="PTHR20854">
    <property type="entry name" value="INOSITOL MONOPHOSPHATASE"/>
    <property type="match status" value="1"/>
</dbReference>
<keyword evidence="11" id="KW-0119">Carbohydrate metabolism</keyword>
<dbReference type="PROSITE" id="PS00630">
    <property type="entry name" value="IMP_2"/>
    <property type="match status" value="1"/>
</dbReference>
<evidence type="ECO:0000256" key="12">
    <source>
        <dbReference type="ARBA" id="ARBA00038103"/>
    </source>
</evidence>
<dbReference type="eggNOG" id="arCOG01349">
    <property type="taxonomic scope" value="Archaea"/>
</dbReference>
<feature type="region of interest" description="Disordered" evidence="15">
    <location>
        <begin position="287"/>
        <end position="309"/>
    </location>
</feature>
<dbReference type="SUPFAM" id="SSF56655">
    <property type="entry name" value="Carbohydrate phosphatase"/>
    <property type="match status" value="1"/>
</dbReference>
<keyword evidence="17" id="KW-1185">Reference proteome</keyword>
<dbReference type="Proteomes" id="UP000183275">
    <property type="component" value="Unassembled WGS sequence"/>
</dbReference>
<evidence type="ECO:0000256" key="11">
    <source>
        <dbReference type="ARBA" id="ARBA00023277"/>
    </source>
</evidence>
<evidence type="ECO:0000256" key="1">
    <source>
        <dbReference type="ARBA" id="ARBA00001033"/>
    </source>
</evidence>
<organism evidence="16 17">
    <name type="scientific">Natrinema salifodinae</name>
    <dbReference type="NCBI Taxonomy" id="1202768"/>
    <lineage>
        <taxon>Archaea</taxon>
        <taxon>Methanobacteriati</taxon>
        <taxon>Methanobacteriota</taxon>
        <taxon>Stenosarchaea group</taxon>
        <taxon>Halobacteria</taxon>
        <taxon>Halobacteriales</taxon>
        <taxon>Natrialbaceae</taxon>
        <taxon>Natrinema</taxon>
    </lineage>
</organism>
<dbReference type="AlphaFoldDB" id="A0A1I0QR30"/>
<evidence type="ECO:0000256" key="3">
    <source>
        <dbReference type="ARBA" id="ARBA00001946"/>
    </source>
</evidence>
<dbReference type="GO" id="GO:0003951">
    <property type="term" value="F:NAD+ kinase activity"/>
    <property type="evidence" value="ECO:0007669"/>
    <property type="project" value="UniProtKB-UniRule"/>
</dbReference>
<comment type="catalytic activity">
    <reaction evidence="2">
        <text>beta-D-fructose 1,6-bisphosphate + H2O = beta-D-fructose 6-phosphate + phosphate</text>
        <dbReference type="Rhea" id="RHEA:11064"/>
        <dbReference type="ChEBI" id="CHEBI:15377"/>
        <dbReference type="ChEBI" id="CHEBI:32966"/>
        <dbReference type="ChEBI" id="CHEBI:43474"/>
        <dbReference type="ChEBI" id="CHEBI:57634"/>
        <dbReference type="EC" id="3.1.3.11"/>
    </reaction>
</comment>
<feature type="binding site" evidence="13">
    <location>
        <position position="150"/>
    </location>
    <ligand>
        <name>NAD(+)</name>
        <dbReference type="ChEBI" id="CHEBI:57540"/>
    </ligand>
</feature>
<comment type="catalytic activity">
    <reaction evidence="1">
        <text>a myo-inositol phosphate + H2O = myo-inositol + phosphate</text>
        <dbReference type="Rhea" id="RHEA:24056"/>
        <dbReference type="ChEBI" id="CHEBI:15377"/>
        <dbReference type="ChEBI" id="CHEBI:17268"/>
        <dbReference type="ChEBI" id="CHEBI:43474"/>
        <dbReference type="ChEBI" id="CHEBI:84139"/>
        <dbReference type="EC" id="3.1.3.25"/>
    </reaction>
</comment>
<evidence type="ECO:0000313" key="16">
    <source>
        <dbReference type="EMBL" id="SEW29927.1"/>
    </source>
</evidence>
<dbReference type="InterPro" id="IPR016064">
    <property type="entry name" value="NAD/diacylglycerol_kinase_sf"/>
</dbReference>
<dbReference type="Pfam" id="PF20143">
    <property type="entry name" value="NAD_kinase_C"/>
    <property type="match status" value="1"/>
</dbReference>
<name>A0A1I0QR30_9EURY</name>
<dbReference type="GO" id="GO:0007165">
    <property type="term" value="P:signal transduction"/>
    <property type="evidence" value="ECO:0007669"/>
    <property type="project" value="TreeGrafter"/>
</dbReference>
<dbReference type="Gene3D" id="3.40.190.80">
    <property type="match status" value="1"/>
</dbReference>
<dbReference type="InterPro" id="IPR002504">
    <property type="entry name" value="NADK"/>
</dbReference>
<accession>A0A1I0QR30</accession>
<dbReference type="GO" id="GO:0046872">
    <property type="term" value="F:metal ion binding"/>
    <property type="evidence" value="ECO:0007669"/>
    <property type="project" value="UniProtKB-UniRule"/>
</dbReference>
<keyword evidence="9 13" id="KW-0521">NADP</keyword>
<keyword evidence="5 14" id="KW-0479">Metal-binding</keyword>
<comment type="catalytic activity">
    <reaction evidence="13">
        <text>NAD(+) + ATP = ADP + NADP(+) + H(+)</text>
        <dbReference type="Rhea" id="RHEA:18629"/>
        <dbReference type="ChEBI" id="CHEBI:15378"/>
        <dbReference type="ChEBI" id="CHEBI:30616"/>
        <dbReference type="ChEBI" id="CHEBI:57540"/>
        <dbReference type="ChEBI" id="CHEBI:58349"/>
        <dbReference type="ChEBI" id="CHEBI:456216"/>
        <dbReference type="EC" id="2.7.1.23"/>
    </reaction>
</comment>
<dbReference type="FunFam" id="3.40.190.80:FF:000020">
    <property type="entry name" value="Fructose-1,6-bisphosphatase/inositol-1-monophosphatase"/>
    <property type="match status" value="1"/>
</dbReference>
<feature type="active site" description="Proton acceptor" evidence="13">
    <location>
        <position position="65"/>
    </location>
</feature>
<dbReference type="GO" id="GO:0042132">
    <property type="term" value="F:fructose 1,6-bisphosphate 1-phosphatase activity"/>
    <property type="evidence" value="ECO:0007669"/>
    <property type="project" value="UniProtKB-EC"/>
</dbReference>
<dbReference type="HAMAP" id="MF_00361">
    <property type="entry name" value="NAD_kinase"/>
    <property type="match status" value="1"/>
</dbReference>
<dbReference type="RefSeq" id="WP_049989098.1">
    <property type="nucleotide sequence ID" value="NZ_FOIS01000005.1"/>
</dbReference>
<feature type="binding site" evidence="14">
    <location>
        <position position="511"/>
    </location>
    <ligand>
        <name>Mg(2+)</name>
        <dbReference type="ChEBI" id="CHEBI:18420"/>
        <label>1</label>
        <note>catalytic</note>
    </ligand>
</feature>
<evidence type="ECO:0000256" key="6">
    <source>
        <dbReference type="ARBA" id="ARBA00022777"/>
    </source>
</evidence>
<dbReference type="CDD" id="cd01639">
    <property type="entry name" value="IMPase"/>
    <property type="match status" value="1"/>
</dbReference>
<dbReference type="InterPro" id="IPR033942">
    <property type="entry name" value="IMPase"/>
</dbReference>
<dbReference type="PANTHER" id="PTHR20854:SF4">
    <property type="entry name" value="INOSITOL-1-MONOPHOSPHATASE-RELATED"/>
    <property type="match status" value="1"/>
</dbReference>
<evidence type="ECO:0000313" key="17">
    <source>
        <dbReference type="Proteomes" id="UP000183275"/>
    </source>
</evidence>
<evidence type="ECO:0000256" key="4">
    <source>
        <dbReference type="ARBA" id="ARBA00022679"/>
    </source>
</evidence>
<dbReference type="InterPro" id="IPR020583">
    <property type="entry name" value="Inositol_monoP_metal-BS"/>
</dbReference>
<feature type="binding site" evidence="13">
    <location>
        <begin position="65"/>
        <end position="66"/>
    </location>
    <ligand>
        <name>NAD(+)</name>
        <dbReference type="ChEBI" id="CHEBI:57540"/>
    </ligand>
</feature>
<dbReference type="eggNOG" id="arCOG01348">
    <property type="taxonomic scope" value="Archaea"/>
</dbReference>
<evidence type="ECO:0000256" key="5">
    <source>
        <dbReference type="ARBA" id="ARBA00022723"/>
    </source>
</evidence>
<dbReference type="InterPro" id="IPR020550">
    <property type="entry name" value="Inositol_monophosphatase_CS"/>
</dbReference>
<comment type="similarity">
    <text evidence="13">Belongs to the NAD kinase family.</text>
</comment>
<gene>
    <name evidence="13" type="primary">nadK</name>
    <name evidence="16" type="ORF">SAMN05216285_3780</name>
</gene>
<comment type="similarity">
    <text evidence="12">Belongs to the inositol monophosphatase superfamily. FBPase class 4 family.</text>
</comment>
<comment type="cofactor">
    <cofactor evidence="13">
        <name>a divalent metal cation</name>
        <dbReference type="ChEBI" id="CHEBI:60240"/>
    </cofactor>
</comment>
<evidence type="ECO:0000256" key="14">
    <source>
        <dbReference type="PIRSR" id="PIRSR600760-2"/>
    </source>
</evidence>
<dbReference type="EMBL" id="FOIS01000005">
    <property type="protein sequence ID" value="SEW29927.1"/>
    <property type="molecule type" value="Genomic_DNA"/>
</dbReference>
<feature type="compositionally biased region" description="Basic and acidic residues" evidence="15">
    <location>
        <begin position="298"/>
        <end position="309"/>
    </location>
</feature>
<feature type="binding site" evidence="14">
    <location>
        <position position="394"/>
    </location>
    <ligand>
        <name>Mg(2+)</name>
        <dbReference type="ChEBI" id="CHEBI:18420"/>
        <label>1</label>
        <note>catalytic</note>
    </ligand>
</feature>
<dbReference type="EC" id="2.7.1.23" evidence="13"/>
<dbReference type="InterPro" id="IPR017438">
    <property type="entry name" value="ATP-NAD_kinase_N"/>
</dbReference>
<dbReference type="GO" id="GO:0005524">
    <property type="term" value="F:ATP binding"/>
    <property type="evidence" value="ECO:0007669"/>
    <property type="project" value="UniProtKB-KW"/>
</dbReference>
<keyword evidence="13" id="KW-0067">ATP-binding</keyword>
<keyword evidence="8 14" id="KW-0460">Magnesium</keyword>
<comment type="subcellular location">
    <subcellularLocation>
        <location evidence="13">Cytoplasm</location>
    </subcellularLocation>
</comment>
<keyword evidence="6 13" id="KW-0418">Kinase</keyword>
<dbReference type="GO" id="GO:0019674">
    <property type="term" value="P:NAD+ metabolic process"/>
    <property type="evidence" value="ECO:0007669"/>
    <property type="project" value="InterPro"/>
</dbReference>
<keyword evidence="13" id="KW-0963">Cytoplasm</keyword>
<dbReference type="PROSITE" id="PS00629">
    <property type="entry name" value="IMP_1"/>
    <property type="match status" value="1"/>
</dbReference>
<dbReference type="Gene3D" id="3.30.540.10">
    <property type="entry name" value="Fructose-1,6-Bisphosphatase, subunit A, domain 1"/>
    <property type="match status" value="1"/>
</dbReference>
<feature type="binding site" evidence="13">
    <location>
        <begin position="134"/>
        <end position="135"/>
    </location>
    <ligand>
        <name>NAD(+)</name>
        <dbReference type="ChEBI" id="CHEBI:57540"/>
    </ligand>
</feature>
<evidence type="ECO:0000256" key="8">
    <source>
        <dbReference type="ARBA" id="ARBA00022842"/>
    </source>
</evidence>
<evidence type="ECO:0000256" key="15">
    <source>
        <dbReference type="SAM" id="MobiDB-lite"/>
    </source>
</evidence>
<keyword evidence="13" id="KW-0547">Nucleotide-binding</keyword>
<dbReference type="Pfam" id="PF00459">
    <property type="entry name" value="Inositol_P"/>
    <property type="match status" value="1"/>
</dbReference>
<evidence type="ECO:0000256" key="7">
    <source>
        <dbReference type="ARBA" id="ARBA00022801"/>
    </source>
</evidence>
<keyword evidence="4 13" id="KW-0808">Transferase</keyword>
<evidence type="ECO:0000256" key="2">
    <source>
        <dbReference type="ARBA" id="ARBA00001273"/>
    </source>
</evidence>
<proteinExistence type="inferred from homology"/>
<dbReference type="GO" id="GO:0005737">
    <property type="term" value="C:cytoplasm"/>
    <property type="evidence" value="ECO:0007669"/>
    <property type="project" value="UniProtKB-SubCell"/>
</dbReference>
<dbReference type="OrthoDB" id="58111at2157"/>
<evidence type="ECO:0000256" key="9">
    <source>
        <dbReference type="ARBA" id="ARBA00022857"/>
    </source>
</evidence>
<evidence type="ECO:0000256" key="10">
    <source>
        <dbReference type="ARBA" id="ARBA00023027"/>
    </source>
</evidence>
<dbReference type="InterPro" id="IPR000760">
    <property type="entry name" value="Inositol_monophosphatase-like"/>
</dbReference>
<dbReference type="GO" id="GO:0006741">
    <property type="term" value="P:NADP+ biosynthetic process"/>
    <property type="evidence" value="ECO:0007669"/>
    <property type="project" value="UniProtKB-UniRule"/>
</dbReference>
<feature type="binding site" evidence="14">
    <location>
        <position position="373"/>
    </location>
    <ligand>
        <name>Mg(2+)</name>
        <dbReference type="ChEBI" id="CHEBI:18420"/>
        <label>1</label>
        <note>catalytic</note>
    </ligand>
</feature>
<feature type="binding site" evidence="14">
    <location>
        <position position="391"/>
    </location>
    <ligand>
        <name>Mg(2+)</name>
        <dbReference type="ChEBI" id="CHEBI:18420"/>
        <label>1</label>
        <note>catalytic</note>
    </ligand>
</feature>
<dbReference type="GO" id="GO:0046854">
    <property type="term" value="P:phosphatidylinositol phosphate biosynthetic process"/>
    <property type="evidence" value="ECO:0007669"/>
    <property type="project" value="InterPro"/>
</dbReference>
<keyword evidence="10 13" id="KW-0520">NAD</keyword>
<sequence>MIGRRLATTEEILVLVSPDSDEELRTVEQWGRSHDVPVHAVGVGEDIDPVYDPGTEYLGVTLGGDGTYLEGVRQFSPKQIPILGVNAGTLAFLASVSPGDLTDALEEAVRGTARIDQRQQLHVDAADVDCTGINDVMIEHVPPENPVDRKITRLEVFADEEFIGQYEGSGLAVSTPTGSTGISLSAGGPIHYPRNNESLQIVPLHTHRLGVRPLVVDAETTIRVVSAGPANLLVDGGRAQATLEEDATVTIEGAETPAFVVTTSYDDDFFTSVSEKLGWGVRDGNADVGSKRVRTRTQTREPPHEDVRSSARHVAKEAARAAGQPLRELHGQTESIEYKTDKSDIVTEADYKAENIITTVIESEFPDHGIRSEESVQRPSDGECEHTWLIDPLDGTGNFAHGNPNYSISIALLENDDPVVGVVYAPETDELFSAIAGDGATLNGNPLSTTDRTALDECMLLSGYDPDGTFLSHTYHEARGVRRLGSAALNLCYLAAGTVDAVWEYDTYPWDVAGGLVIARAAGATVTNADGQPYDPTAELDARNELIGSNGPLHETLLSHLSDADALRTATTGATD</sequence>
<comment type="caution">
    <text evidence="13">Lacks conserved residue(s) required for the propagation of feature annotation.</text>
</comment>
<protein>
    <recommendedName>
        <fullName evidence="13">NAD kinase</fullName>
        <ecNumber evidence="13">2.7.1.23</ecNumber>
    </recommendedName>
    <alternativeName>
        <fullName evidence="13">ATP-dependent NAD kinase</fullName>
    </alternativeName>
</protein>
<comment type="function">
    <text evidence="13">Involved in the regulation of the intracellular balance of NAD and NADP, and is a key enzyme in the biosynthesis of NADP. Catalyzes specifically the phosphorylation on 2'-hydroxyl of the adenosine moiety of NAD to yield NADP.</text>
</comment>
<dbReference type="Pfam" id="PF01513">
    <property type="entry name" value="NAD_kinase"/>
    <property type="match status" value="1"/>
</dbReference>
<dbReference type="STRING" id="1202768.SAMN05216285_3780"/>
<feature type="binding site" evidence="14">
    <location>
        <position position="393"/>
    </location>
    <ligand>
        <name>Mg(2+)</name>
        <dbReference type="ChEBI" id="CHEBI:18420"/>
        <label>1</label>
        <note>catalytic</note>
    </ligand>
</feature>
<keyword evidence="7" id="KW-0378">Hydrolase</keyword>
<dbReference type="GO" id="GO:0006020">
    <property type="term" value="P:inositol metabolic process"/>
    <property type="evidence" value="ECO:0007669"/>
    <property type="project" value="TreeGrafter"/>
</dbReference>
<dbReference type="FunFam" id="3.30.540.10:FF:000003">
    <property type="entry name" value="Inositol-1-monophosphatase"/>
    <property type="match status" value="1"/>
</dbReference>
<dbReference type="SUPFAM" id="SSF111331">
    <property type="entry name" value="NAD kinase/diacylglycerol kinase-like"/>
    <property type="match status" value="1"/>
</dbReference>
<dbReference type="GO" id="GO:0008934">
    <property type="term" value="F:inositol monophosphate 1-phosphatase activity"/>
    <property type="evidence" value="ECO:0007669"/>
    <property type="project" value="InterPro"/>
</dbReference>
<dbReference type="InterPro" id="IPR017437">
    <property type="entry name" value="ATP-NAD_kinase_PpnK-typ_C"/>
</dbReference>
<dbReference type="Gene3D" id="3.40.50.10330">
    <property type="entry name" value="Probable inorganic polyphosphate/atp-NAD kinase, domain 1"/>
    <property type="match status" value="1"/>
</dbReference>
<dbReference type="PRINTS" id="PR00377">
    <property type="entry name" value="IMPHPHTASES"/>
</dbReference>